<dbReference type="Pfam" id="PF02458">
    <property type="entry name" value="Transferase"/>
    <property type="match status" value="1"/>
</dbReference>
<evidence type="ECO:0000256" key="1">
    <source>
        <dbReference type="ARBA" id="ARBA00022679"/>
    </source>
</evidence>
<dbReference type="EMBL" id="WTPW01000466">
    <property type="protein sequence ID" value="KAF0508326.1"/>
    <property type="molecule type" value="Genomic_DNA"/>
</dbReference>
<dbReference type="PANTHER" id="PTHR31642:SF310">
    <property type="entry name" value="FATTY ALCOHOL:CAFFEOYL-COA ACYLTRANSFERASE"/>
    <property type="match status" value="1"/>
</dbReference>
<dbReference type="GO" id="GO:0016747">
    <property type="term" value="F:acyltransferase activity, transferring groups other than amino-acyl groups"/>
    <property type="evidence" value="ECO:0007669"/>
    <property type="project" value="TreeGrafter"/>
</dbReference>
<comment type="caution">
    <text evidence="2">The sequence shown here is derived from an EMBL/GenBank/DDBJ whole genome shotgun (WGS) entry which is preliminary data.</text>
</comment>
<evidence type="ECO:0000313" key="3">
    <source>
        <dbReference type="Proteomes" id="UP000439903"/>
    </source>
</evidence>
<gene>
    <name evidence="2" type="ORF">F8M41_018767</name>
</gene>
<dbReference type="InterPro" id="IPR050317">
    <property type="entry name" value="Plant_Fungal_Acyltransferase"/>
</dbReference>
<sequence>MSAIIKETLYVKPTRPSKHIQIPLSNCDIILPPIYTGFIYFFKNVLKKDNFMNIQKLLTSLEDVLNDYYPLAGTLKNSPDGRPVIDCNDRGIQFIIAECSDITISQLEEKNWEHAVTPYGLMPSTIPPTKIDPILYKIQYTTFADGSVALGFAKHHHIIDGFGLFTFIENWGRRARLEPINPPIHDRNLLRASGNPPTYVPYEYFVKKLTDNNFSNEQKPSVTTKIFRFSHDDLKRLRDYYSVGIPNGSWISTNDALVAHFWRTVTRARNIDLNTEVFCSFALNGRDRLNPSIPKNYYGNVVFQVCPKMLVSQLINGSPSSVALQIRKAVTDTNNNRMRSIIDWVEQQPDKSLVTASIMYNGEDLGITNWTNFQKHDLINFGDETPIKQRCGREFAVDGLYIILGIEDGIEFYVSLQTEKLEILERDPEFKKFIVS</sequence>
<dbReference type="PANTHER" id="PTHR31642">
    <property type="entry name" value="TRICHOTHECENE 3-O-ACETYLTRANSFERASE"/>
    <property type="match status" value="1"/>
</dbReference>
<organism evidence="2 3">
    <name type="scientific">Gigaspora margarita</name>
    <dbReference type="NCBI Taxonomy" id="4874"/>
    <lineage>
        <taxon>Eukaryota</taxon>
        <taxon>Fungi</taxon>
        <taxon>Fungi incertae sedis</taxon>
        <taxon>Mucoromycota</taxon>
        <taxon>Glomeromycotina</taxon>
        <taxon>Glomeromycetes</taxon>
        <taxon>Diversisporales</taxon>
        <taxon>Gigasporaceae</taxon>
        <taxon>Gigaspora</taxon>
    </lineage>
</organism>
<protein>
    <submittedName>
        <fullName evidence="2">Shikimate O-hydroxycinnamoyltransferase</fullName>
    </submittedName>
</protein>
<keyword evidence="1 2" id="KW-0808">Transferase</keyword>
<dbReference type="Gene3D" id="3.30.559.10">
    <property type="entry name" value="Chloramphenicol acetyltransferase-like domain"/>
    <property type="match status" value="2"/>
</dbReference>
<evidence type="ECO:0000313" key="2">
    <source>
        <dbReference type="EMBL" id="KAF0508326.1"/>
    </source>
</evidence>
<dbReference type="OrthoDB" id="671439at2759"/>
<accession>A0A8H4EL61</accession>
<dbReference type="Proteomes" id="UP000439903">
    <property type="component" value="Unassembled WGS sequence"/>
</dbReference>
<dbReference type="InterPro" id="IPR023213">
    <property type="entry name" value="CAT-like_dom_sf"/>
</dbReference>
<keyword evidence="3" id="KW-1185">Reference proteome</keyword>
<proteinExistence type="predicted"/>
<name>A0A8H4EL61_GIGMA</name>
<dbReference type="AlphaFoldDB" id="A0A8H4EL61"/>
<reference evidence="2 3" key="1">
    <citation type="journal article" date="2019" name="Environ. Microbiol.">
        <title>At the nexus of three kingdoms: the genome of the mycorrhizal fungus Gigaspora margarita provides insights into plant, endobacterial and fungal interactions.</title>
        <authorList>
            <person name="Venice F."/>
            <person name="Ghignone S."/>
            <person name="Salvioli di Fossalunga A."/>
            <person name="Amselem J."/>
            <person name="Novero M."/>
            <person name="Xianan X."/>
            <person name="Sedzielewska Toro K."/>
            <person name="Morin E."/>
            <person name="Lipzen A."/>
            <person name="Grigoriev I.V."/>
            <person name="Henrissat B."/>
            <person name="Martin F.M."/>
            <person name="Bonfante P."/>
        </authorList>
    </citation>
    <scope>NUCLEOTIDE SEQUENCE [LARGE SCALE GENOMIC DNA]</scope>
    <source>
        <strain evidence="2 3">BEG34</strain>
    </source>
</reference>